<dbReference type="Gene3D" id="3.40.50.1000">
    <property type="entry name" value="HAD superfamily/HAD-like"/>
    <property type="match status" value="1"/>
</dbReference>
<accession>A0ABW3UN33</accession>
<gene>
    <name evidence="1" type="primary">ppaX</name>
    <name evidence="1" type="ORF">ACFQ4B_11965</name>
</gene>
<dbReference type="SFLD" id="SFLDS00003">
    <property type="entry name" value="Haloacid_Dehalogenase"/>
    <property type="match status" value="1"/>
</dbReference>
<dbReference type="RefSeq" id="WP_079914629.1">
    <property type="nucleotide sequence ID" value="NZ_BAABJG010000029.1"/>
</dbReference>
<dbReference type="InterPro" id="IPR050155">
    <property type="entry name" value="HAD-like_hydrolase_sf"/>
</dbReference>
<dbReference type="NCBIfam" id="NF009804">
    <property type="entry name" value="PRK13288.1"/>
    <property type="match status" value="1"/>
</dbReference>
<dbReference type="EMBL" id="JBHTLU010000014">
    <property type="protein sequence ID" value="MFD1220834.1"/>
    <property type="molecule type" value="Genomic_DNA"/>
</dbReference>
<reference evidence="2" key="1">
    <citation type="journal article" date="2019" name="Int. J. Syst. Evol. Microbiol.">
        <title>The Global Catalogue of Microorganisms (GCM) 10K type strain sequencing project: providing services to taxonomists for standard genome sequencing and annotation.</title>
        <authorList>
            <consortium name="The Broad Institute Genomics Platform"/>
            <consortium name="The Broad Institute Genome Sequencing Center for Infectious Disease"/>
            <person name="Wu L."/>
            <person name="Ma J."/>
        </authorList>
    </citation>
    <scope>NUCLEOTIDE SEQUENCE [LARGE SCALE GENOMIC DNA]</scope>
    <source>
        <strain evidence="2">CCUG 53270</strain>
    </source>
</reference>
<sequence>MIHTMLFDLDGTILDTNELIIQSFLHTFEGVTKEPVTREHIIPNMGRPLVEQMQFFSGRDTVDDLVQKYRKFNVEKHDELVKEFPHVRDTLARLHAAGIKLGVVTSKVRLTTEMGLKLCGIYDYFGAIVTVDEVQRAKPDPEGIRKALKELGSDTSGALMVGDSHYDLEAAHNAGIPAVGVAWSLKGIPYLKQYNPTYIIDDIRELLPIAGIEESSLETNR</sequence>
<dbReference type="PRINTS" id="PR00413">
    <property type="entry name" value="HADHALOGNASE"/>
</dbReference>
<dbReference type="SUPFAM" id="SSF56784">
    <property type="entry name" value="HAD-like"/>
    <property type="match status" value="1"/>
</dbReference>
<evidence type="ECO:0000313" key="1">
    <source>
        <dbReference type="EMBL" id="MFD1220834.1"/>
    </source>
</evidence>
<name>A0ABW3UN33_9BACL</name>
<keyword evidence="1" id="KW-0378">Hydrolase</keyword>
<dbReference type="InterPro" id="IPR006439">
    <property type="entry name" value="HAD-SF_hydro_IA"/>
</dbReference>
<dbReference type="InterPro" id="IPR041492">
    <property type="entry name" value="HAD_2"/>
</dbReference>
<dbReference type="EC" id="3.6.1.1" evidence="1"/>
<dbReference type="NCBIfam" id="TIGR01549">
    <property type="entry name" value="HAD-SF-IA-v1"/>
    <property type="match status" value="1"/>
</dbReference>
<protein>
    <submittedName>
        <fullName evidence="1">Pyrophosphatase PpaX</fullName>
        <ecNumber evidence="1">3.6.1.1</ecNumber>
    </submittedName>
</protein>
<dbReference type="SFLD" id="SFLDG01129">
    <property type="entry name" value="C1.5:_HAD__Beta-PGM__Phosphata"/>
    <property type="match status" value="1"/>
</dbReference>
<dbReference type="Pfam" id="PF13419">
    <property type="entry name" value="HAD_2"/>
    <property type="match status" value="1"/>
</dbReference>
<dbReference type="PANTHER" id="PTHR43434:SF26">
    <property type="entry name" value="PYROPHOSPHATASE PPAX"/>
    <property type="match status" value="1"/>
</dbReference>
<dbReference type="NCBIfam" id="TIGR01509">
    <property type="entry name" value="HAD-SF-IA-v3"/>
    <property type="match status" value="1"/>
</dbReference>
<dbReference type="Gene3D" id="1.10.150.240">
    <property type="entry name" value="Putative phosphatase, domain 2"/>
    <property type="match status" value="1"/>
</dbReference>
<proteinExistence type="predicted"/>
<dbReference type="GO" id="GO:0004427">
    <property type="term" value="F:inorganic diphosphate phosphatase activity"/>
    <property type="evidence" value="ECO:0007669"/>
    <property type="project" value="UniProtKB-EC"/>
</dbReference>
<organism evidence="1 2">
    <name type="scientific">Paenibacillus vulneris</name>
    <dbReference type="NCBI Taxonomy" id="1133364"/>
    <lineage>
        <taxon>Bacteria</taxon>
        <taxon>Bacillati</taxon>
        <taxon>Bacillota</taxon>
        <taxon>Bacilli</taxon>
        <taxon>Bacillales</taxon>
        <taxon>Paenibacillaceae</taxon>
        <taxon>Paenibacillus</taxon>
    </lineage>
</organism>
<keyword evidence="2" id="KW-1185">Reference proteome</keyword>
<dbReference type="InterPro" id="IPR023214">
    <property type="entry name" value="HAD_sf"/>
</dbReference>
<dbReference type="Proteomes" id="UP001597180">
    <property type="component" value="Unassembled WGS sequence"/>
</dbReference>
<dbReference type="InterPro" id="IPR036412">
    <property type="entry name" value="HAD-like_sf"/>
</dbReference>
<evidence type="ECO:0000313" key="2">
    <source>
        <dbReference type="Proteomes" id="UP001597180"/>
    </source>
</evidence>
<dbReference type="SFLD" id="SFLDG01135">
    <property type="entry name" value="C1.5.6:_HAD__Beta-PGM__Phospha"/>
    <property type="match status" value="1"/>
</dbReference>
<comment type="caution">
    <text evidence="1">The sequence shown here is derived from an EMBL/GenBank/DDBJ whole genome shotgun (WGS) entry which is preliminary data.</text>
</comment>
<dbReference type="PANTHER" id="PTHR43434">
    <property type="entry name" value="PHOSPHOGLYCOLATE PHOSPHATASE"/>
    <property type="match status" value="1"/>
</dbReference>
<dbReference type="InterPro" id="IPR023198">
    <property type="entry name" value="PGP-like_dom2"/>
</dbReference>